<evidence type="ECO:0000256" key="1">
    <source>
        <dbReference type="SAM" id="MobiDB-lite"/>
    </source>
</evidence>
<name>A0A316V1W0_9BASI</name>
<dbReference type="AlphaFoldDB" id="A0A316V1W0"/>
<feature type="compositionally biased region" description="Basic and acidic residues" evidence="1">
    <location>
        <begin position="1"/>
        <end position="21"/>
    </location>
</feature>
<dbReference type="RefSeq" id="XP_025351828.1">
    <property type="nucleotide sequence ID" value="XM_025499654.1"/>
</dbReference>
<protein>
    <recommendedName>
        <fullName evidence="2">BZIP domain-containing protein</fullName>
    </recommendedName>
</protein>
<dbReference type="GO" id="GO:0003700">
    <property type="term" value="F:DNA-binding transcription factor activity"/>
    <property type="evidence" value="ECO:0007669"/>
    <property type="project" value="InterPro"/>
</dbReference>
<organism evidence="3 4">
    <name type="scientific">Meira miltonrushii</name>
    <dbReference type="NCBI Taxonomy" id="1280837"/>
    <lineage>
        <taxon>Eukaryota</taxon>
        <taxon>Fungi</taxon>
        <taxon>Dikarya</taxon>
        <taxon>Basidiomycota</taxon>
        <taxon>Ustilaginomycotina</taxon>
        <taxon>Exobasidiomycetes</taxon>
        <taxon>Exobasidiales</taxon>
        <taxon>Brachybasidiaceae</taxon>
        <taxon>Meira</taxon>
    </lineage>
</organism>
<feature type="domain" description="BZIP" evidence="2">
    <location>
        <begin position="9"/>
        <end position="70"/>
    </location>
</feature>
<sequence>MKHTDSTKDSKAGAARRKEQNRIAQAKRRNGKEQLIKDLQDKVVQLSQALRSKNELSKELYRSLHQILSVNRLHVQDGSSHHSVFKSDTLYSATVSPESNFTDSTLSESVGSESDYRSYPINSQHALQWSQGLQLYSESSTHGLGECLQESKLKQRDSLTSIEQVMAELIFDPMVTRRLSHEDVQQGTSLSGCEKSSVNSNCVSVSSNNPYVLDSAVNQNESKISALTLPQQSWINDEITMEDFEQLRKSVQCYCDGMQSANNFNKELGEGMPEHLDYNAANFSSKSSLNDDKDLYLGGINMQDWKFNLPHSF</sequence>
<gene>
    <name evidence="3" type="ORF">FA14DRAFT_162537</name>
</gene>
<evidence type="ECO:0000313" key="3">
    <source>
        <dbReference type="EMBL" id="PWN31526.1"/>
    </source>
</evidence>
<evidence type="ECO:0000313" key="4">
    <source>
        <dbReference type="Proteomes" id="UP000245771"/>
    </source>
</evidence>
<reference evidence="3 4" key="1">
    <citation type="journal article" date="2018" name="Mol. Biol. Evol.">
        <title>Broad Genomic Sampling Reveals a Smut Pathogenic Ancestry of the Fungal Clade Ustilaginomycotina.</title>
        <authorList>
            <person name="Kijpornyongpan T."/>
            <person name="Mondo S.J."/>
            <person name="Barry K."/>
            <person name="Sandor L."/>
            <person name="Lee J."/>
            <person name="Lipzen A."/>
            <person name="Pangilinan J."/>
            <person name="LaButti K."/>
            <person name="Hainaut M."/>
            <person name="Henrissat B."/>
            <person name="Grigoriev I.V."/>
            <person name="Spatafora J.W."/>
            <person name="Aime M.C."/>
        </authorList>
    </citation>
    <scope>NUCLEOTIDE SEQUENCE [LARGE SCALE GENOMIC DNA]</scope>
    <source>
        <strain evidence="3 4">MCA 3882</strain>
    </source>
</reference>
<dbReference type="InterPro" id="IPR004827">
    <property type="entry name" value="bZIP"/>
</dbReference>
<dbReference type="CDD" id="cd14688">
    <property type="entry name" value="bZIP_YAP"/>
    <property type="match status" value="1"/>
</dbReference>
<dbReference type="GeneID" id="37021435"/>
<dbReference type="EMBL" id="KZ819607">
    <property type="protein sequence ID" value="PWN31526.1"/>
    <property type="molecule type" value="Genomic_DNA"/>
</dbReference>
<dbReference type="SMART" id="SM00338">
    <property type="entry name" value="BRLZ"/>
    <property type="match status" value="1"/>
</dbReference>
<dbReference type="Gene3D" id="1.20.5.170">
    <property type="match status" value="1"/>
</dbReference>
<evidence type="ECO:0000259" key="2">
    <source>
        <dbReference type="SMART" id="SM00338"/>
    </source>
</evidence>
<dbReference type="Proteomes" id="UP000245771">
    <property type="component" value="Unassembled WGS sequence"/>
</dbReference>
<dbReference type="SUPFAM" id="SSF57959">
    <property type="entry name" value="Leucine zipper domain"/>
    <property type="match status" value="1"/>
</dbReference>
<accession>A0A316V1W0</accession>
<proteinExistence type="predicted"/>
<keyword evidence="4" id="KW-1185">Reference proteome</keyword>
<dbReference type="InParanoid" id="A0A316V1W0"/>
<feature type="region of interest" description="Disordered" evidence="1">
    <location>
        <begin position="1"/>
        <end position="32"/>
    </location>
</feature>
<dbReference type="InterPro" id="IPR046347">
    <property type="entry name" value="bZIP_sf"/>
</dbReference>